<dbReference type="PANTHER" id="PTHR42978:SF3">
    <property type="entry name" value="BLR3078 PROTEIN"/>
    <property type="match status" value="1"/>
</dbReference>
<keyword evidence="4" id="KW-0862">Zinc</keyword>
<keyword evidence="3" id="KW-0378">Hydrolase</keyword>
<keyword evidence="8" id="KW-1185">Reference proteome</keyword>
<dbReference type="InterPro" id="IPR001279">
    <property type="entry name" value="Metallo-B-lactamas"/>
</dbReference>
<evidence type="ECO:0000256" key="4">
    <source>
        <dbReference type="ARBA" id="ARBA00022833"/>
    </source>
</evidence>
<proteinExistence type="inferred from homology"/>
<protein>
    <submittedName>
        <fullName evidence="7">N-acyl homoserine lactonase family protein</fullName>
    </submittedName>
</protein>
<dbReference type="PANTHER" id="PTHR42978">
    <property type="entry name" value="QUORUM-QUENCHING LACTONASE YTNP-RELATED-RELATED"/>
    <property type="match status" value="1"/>
</dbReference>
<evidence type="ECO:0000256" key="2">
    <source>
        <dbReference type="ARBA" id="ARBA00022723"/>
    </source>
</evidence>
<feature type="signal peptide" evidence="5">
    <location>
        <begin position="1"/>
        <end position="19"/>
    </location>
</feature>
<evidence type="ECO:0000256" key="1">
    <source>
        <dbReference type="ARBA" id="ARBA00007749"/>
    </source>
</evidence>
<keyword evidence="2" id="KW-0479">Metal-binding</keyword>
<dbReference type="CDD" id="cd07729">
    <property type="entry name" value="AHL_lactonase_MBL-fold"/>
    <property type="match status" value="1"/>
</dbReference>
<name>A0ABS6SPP9_9SPHN</name>
<comment type="similarity">
    <text evidence="1">Belongs to the metallo-beta-lactamase superfamily.</text>
</comment>
<feature type="domain" description="Metallo-beta-lactamase" evidence="6">
    <location>
        <begin position="60"/>
        <end position="265"/>
    </location>
</feature>
<evidence type="ECO:0000256" key="5">
    <source>
        <dbReference type="SAM" id="SignalP"/>
    </source>
</evidence>
<evidence type="ECO:0000313" key="7">
    <source>
        <dbReference type="EMBL" id="MBV7266452.1"/>
    </source>
</evidence>
<accession>A0ABS6SPP9</accession>
<gene>
    <name evidence="7" type="ORF">KCG45_09705</name>
</gene>
<feature type="chain" id="PRO_5045640135" evidence="5">
    <location>
        <begin position="20"/>
        <end position="281"/>
    </location>
</feature>
<dbReference type="RefSeq" id="WP_218317046.1">
    <property type="nucleotide sequence ID" value="NZ_JAGSPB010000002.1"/>
</dbReference>
<evidence type="ECO:0000256" key="3">
    <source>
        <dbReference type="ARBA" id="ARBA00022801"/>
    </source>
</evidence>
<organism evidence="7 8">
    <name type="scientific">Erythrobacter ani</name>
    <dbReference type="NCBI Taxonomy" id="2827235"/>
    <lineage>
        <taxon>Bacteria</taxon>
        <taxon>Pseudomonadati</taxon>
        <taxon>Pseudomonadota</taxon>
        <taxon>Alphaproteobacteria</taxon>
        <taxon>Sphingomonadales</taxon>
        <taxon>Erythrobacteraceae</taxon>
        <taxon>Erythrobacter/Porphyrobacter group</taxon>
        <taxon>Erythrobacter</taxon>
    </lineage>
</organism>
<evidence type="ECO:0000259" key="6">
    <source>
        <dbReference type="SMART" id="SM00849"/>
    </source>
</evidence>
<dbReference type="SMART" id="SM00849">
    <property type="entry name" value="Lactamase_B"/>
    <property type="match status" value="1"/>
</dbReference>
<comment type="caution">
    <text evidence="7">The sequence shown here is derived from an EMBL/GenBank/DDBJ whole genome shotgun (WGS) entry which is preliminary data.</text>
</comment>
<dbReference type="Proteomes" id="UP000699975">
    <property type="component" value="Unassembled WGS sequence"/>
</dbReference>
<dbReference type="InterPro" id="IPR051013">
    <property type="entry name" value="MBL_superfamily_lactonases"/>
</dbReference>
<keyword evidence="5" id="KW-0732">Signal</keyword>
<evidence type="ECO:0000313" key="8">
    <source>
        <dbReference type="Proteomes" id="UP000699975"/>
    </source>
</evidence>
<dbReference type="EMBL" id="JAGSPB010000002">
    <property type="protein sequence ID" value="MBV7266452.1"/>
    <property type="molecule type" value="Genomic_DNA"/>
</dbReference>
<dbReference type="Pfam" id="PF00753">
    <property type="entry name" value="Lactamase_B"/>
    <property type="match status" value="1"/>
</dbReference>
<reference evidence="7 8" key="1">
    <citation type="submission" date="2021-04" db="EMBL/GenBank/DDBJ databases">
        <authorList>
            <person name="Pira H."/>
            <person name="Risdian C."/>
            <person name="Wink J."/>
        </authorList>
    </citation>
    <scope>NUCLEOTIDE SEQUENCE [LARGE SCALE GENOMIC DNA]</scope>
    <source>
        <strain evidence="7 8">WH131</strain>
    </source>
</reference>
<sequence>MKAMLAALLAASLTSSLWAQIPSEQTDIEMWRLDCGKIDLSDAASFSDAHLYDGEPRTLIVSCYLIRNGDEYMLWDAGLSKDLVRTSFTQGAFTLSVERSIVDQLGDIGVSTDDITFAGVSHYHFDHVSQLPDFTGSTLLIGAQDWDAVKAAIIPNQLIDPRPFAPWLDETSSNVTAIAHDHDVFGDGSVIMKATPGHTPGHSSLLVRMPQMGDVLLTGDLYHFEEQVTNRGVPEFNTDRADTLASFERFDAIAKSLDAMIIIQHDARHLDRLPAFPASAK</sequence>